<evidence type="ECO:0000313" key="3">
    <source>
        <dbReference type="Proteomes" id="UP000011863"/>
    </source>
</evidence>
<proteinExistence type="predicted"/>
<reference evidence="2 3" key="1">
    <citation type="journal article" date="2013" name="Int. J. Syst. Evol. Microbiol.">
        <title>Ilumatobacter nonamiense sp. nov. and Ilumatobacter coccineum sp. nov., isolated from seashore sand.</title>
        <authorList>
            <person name="Matsumoto A."/>
            <person name="Kasai H."/>
            <person name="Matsuo Y."/>
            <person name="Shizuri Y."/>
            <person name="Ichikawa N."/>
            <person name="Fujita N."/>
            <person name="Omura S."/>
            <person name="Takahashi Y."/>
        </authorList>
    </citation>
    <scope>NUCLEOTIDE SEQUENCE [LARGE SCALE GENOMIC DNA]</scope>
    <source>
        <strain evidence="3">NBRC 103263 / KCTC 29153 / YM16-304</strain>
    </source>
</reference>
<dbReference type="PANTHER" id="PTHR33495:SF2">
    <property type="entry name" value="ANTI-SIGMA FACTOR ANTAGONIST TM_1081-RELATED"/>
    <property type="match status" value="1"/>
</dbReference>
<evidence type="ECO:0000259" key="1">
    <source>
        <dbReference type="Pfam" id="PF13466"/>
    </source>
</evidence>
<gene>
    <name evidence="2" type="ORF">YM304_31350</name>
</gene>
<dbReference type="InterPro" id="IPR036513">
    <property type="entry name" value="STAS_dom_sf"/>
</dbReference>
<dbReference type="Pfam" id="PF13466">
    <property type="entry name" value="STAS_2"/>
    <property type="match status" value="1"/>
</dbReference>
<sequence length="98" mass="10407">MSSFRIERDGGTLVVFGDLDASTAPMVNDAVADTTGDIRLDLRNCTFVDSSGLNAIIAANNTAIEREAVLTLVEPSKAVLQLLRVCGMSDVFAIDTDD</sequence>
<dbReference type="CDD" id="cd07043">
    <property type="entry name" value="STAS_anti-anti-sigma_factors"/>
    <property type="match status" value="1"/>
</dbReference>
<organism evidence="2 3">
    <name type="scientific">Ilumatobacter coccineus (strain NBRC 103263 / KCTC 29153 / YM16-304)</name>
    <dbReference type="NCBI Taxonomy" id="1313172"/>
    <lineage>
        <taxon>Bacteria</taxon>
        <taxon>Bacillati</taxon>
        <taxon>Actinomycetota</taxon>
        <taxon>Acidimicrobiia</taxon>
        <taxon>Acidimicrobiales</taxon>
        <taxon>Ilumatobacteraceae</taxon>
        <taxon>Ilumatobacter</taxon>
    </lineage>
</organism>
<feature type="domain" description="MlaB-like STAS" evidence="1">
    <location>
        <begin position="14"/>
        <end position="88"/>
    </location>
</feature>
<dbReference type="RefSeq" id="WP_015442696.1">
    <property type="nucleotide sequence ID" value="NC_020520.1"/>
</dbReference>
<dbReference type="GO" id="GO:0043856">
    <property type="term" value="F:anti-sigma factor antagonist activity"/>
    <property type="evidence" value="ECO:0007669"/>
    <property type="project" value="TreeGrafter"/>
</dbReference>
<dbReference type="PANTHER" id="PTHR33495">
    <property type="entry name" value="ANTI-SIGMA FACTOR ANTAGONIST TM_1081-RELATED-RELATED"/>
    <property type="match status" value="1"/>
</dbReference>
<protein>
    <submittedName>
        <fullName evidence="2">Putative anti-sigma factor antagonist</fullName>
    </submittedName>
</protein>
<dbReference type="SUPFAM" id="SSF52091">
    <property type="entry name" value="SpoIIaa-like"/>
    <property type="match status" value="1"/>
</dbReference>
<dbReference type="Proteomes" id="UP000011863">
    <property type="component" value="Chromosome"/>
</dbReference>
<dbReference type="InterPro" id="IPR058548">
    <property type="entry name" value="MlaB-like_STAS"/>
</dbReference>
<name>A0A6C7EE59_ILUCY</name>
<dbReference type="Gene3D" id="3.30.750.24">
    <property type="entry name" value="STAS domain"/>
    <property type="match status" value="1"/>
</dbReference>
<dbReference type="KEGG" id="aym:YM304_31350"/>
<accession>A0A6C7EE59</accession>
<dbReference type="AlphaFoldDB" id="A0A6C7EE59"/>
<evidence type="ECO:0000313" key="2">
    <source>
        <dbReference type="EMBL" id="BAN03449.1"/>
    </source>
</evidence>
<keyword evidence="3" id="KW-1185">Reference proteome</keyword>
<dbReference type="EMBL" id="AP012057">
    <property type="protein sequence ID" value="BAN03449.1"/>
    <property type="molecule type" value="Genomic_DNA"/>
</dbReference>